<evidence type="ECO:0000256" key="1">
    <source>
        <dbReference type="ARBA" id="ARBA00005595"/>
    </source>
</evidence>
<organism evidence="3 4">
    <name type="scientific">Diploptera punctata</name>
    <name type="common">Pacific beetle cockroach</name>
    <dbReference type="NCBI Taxonomy" id="6984"/>
    <lineage>
        <taxon>Eukaryota</taxon>
        <taxon>Metazoa</taxon>
        <taxon>Ecdysozoa</taxon>
        <taxon>Arthropoda</taxon>
        <taxon>Hexapoda</taxon>
        <taxon>Insecta</taxon>
        <taxon>Pterygota</taxon>
        <taxon>Neoptera</taxon>
        <taxon>Polyneoptera</taxon>
        <taxon>Dictyoptera</taxon>
        <taxon>Blattodea</taxon>
        <taxon>Blaberoidea</taxon>
        <taxon>Blaberidae</taxon>
        <taxon>Diplopterinae</taxon>
        <taxon>Diploptera</taxon>
    </lineage>
</organism>
<dbReference type="AlphaFoldDB" id="A0AAD8AM23"/>
<keyword evidence="4" id="KW-1185">Reference proteome</keyword>
<dbReference type="Pfam" id="PF04502">
    <property type="entry name" value="Saf4_Yju2"/>
    <property type="match status" value="1"/>
</dbReference>
<dbReference type="GO" id="GO:0071014">
    <property type="term" value="C:post-mRNA release spliceosomal complex"/>
    <property type="evidence" value="ECO:0007669"/>
    <property type="project" value="TreeGrafter"/>
</dbReference>
<evidence type="ECO:0008006" key="5">
    <source>
        <dbReference type="Google" id="ProtNLM"/>
    </source>
</evidence>
<dbReference type="InterPro" id="IPR007590">
    <property type="entry name" value="Saf4/Yju2"/>
</dbReference>
<evidence type="ECO:0000256" key="2">
    <source>
        <dbReference type="SAM" id="Coils"/>
    </source>
</evidence>
<dbReference type="PANTHER" id="PTHR12111">
    <property type="entry name" value="SPLICING FACTOR YJU2"/>
    <property type="match status" value="1"/>
</dbReference>
<proteinExistence type="inferred from homology"/>
<sequence length="284" mass="33666">MGERKGTNHYYPPDYDPRKGGLNKFMGTHSLRERARKIHDGILIIRFELPFNVWCNGCGNHIGMGVRYNAEKRKIGNYFTVPIWSFRMKCHLCENYFEIKTEPKTHEYIIISGARRQENRWDPKQNEQILLEDKNLPRKLFLNPMFKLEHELEDKKQAQSKKSVLGMVAERCKIHWMNDYAANCALRKIFRENKEETVNFEEKEKQRVKRKREILQNINDSCKRRHMIGLLHKNQISSSITGNIRKKLHDEDVKYSSNSHNLVNVPLVSYDYNSTSSEDSNFQM</sequence>
<accession>A0AAD8AM23</accession>
<name>A0AAD8AM23_DIPPU</name>
<reference evidence="3" key="1">
    <citation type="journal article" date="2023" name="IScience">
        <title>Live-bearing cockroach genome reveals convergent evolutionary mechanisms linked to viviparity in insects and beyond.</title>
        <authorList>
            <person name="Fouks B."/>
            <person name="Harrison M.C."/>
            <person name="Mikhailova A.A."/>
            <person name="Marchal E."/>
            <person name="English S."/>
            <person name="Carruthers M."/>
            <person name="Jennings E.C."/>
            <person name="Chiamaka E.L."/>
            <person name="Frigard R.A."/>
            <person name="Pippel M."/>
            <person name="Attardo G.M."/>
            <person name="Benoit J.B."/>
            <person name="Bornberg-Bauer E."/>
            <person name="Tobe S.S."/>
        </authorList>
    </citation>
    <scope>NUCLEOTIDE SEQUENCE</scope>
    <source>
        <strain evidence="3">Stay&amp;Tobe</strain>
    </source>
</reference>
<dbReference type="PANTHER" id="PTHR12111:SF2">
    <property type="entry name" value="SPLICING FACTOR YJU2B-RELATED"/>
    <property type="match status" value="1"/>
</dbReference>
<evidence type="ECO:0000313" key="4">
    <source>
        <dbReference type="Proteomes" id="UP001233999"/>
    </source>
</evidence>
<dbReference type="EMBL" id="JASPKZ010000012">
    <property type="protein sequence ID" value="KAJ9601551.1"/>
    <property type="molecule type" value="Genomic_DNA"/>
</dbReference>
<protein>
    <recommendedName>
        <fullName evidence="5">Coiled-coil domain-containing protein 130 homolog</fullName>
    </recommendedName>
</protein>
<comment type="caution">
    <text evidence="3">The sequence shown here is derived from an EMBL/GenBank/DDBJ whole genome shotgun (WGS) entry which is preliminary data.</text>
</comment>
<comment type="similarity">
    <text evidence="1">Belongs to the CWC16 family.</text>
</comment>
<reference evidence="3" key="2">
    <citation type="submission" date="2023-05" db="EMBL/GenBank/DDBJ databases">
        <authorList>
            <person name="Fouks B."/>
        </authorList>
    </citation>
    <scope>NUCLEOTIDE SEQUENCE</scope>
    <source>
        <strain evidence="3">Stay&amp;Tobe</strain>
        <tissue evidence="3">Testes</tissue>
    </source>
</reference>
<dbReference type="GO" id="GO:0000398">
    <property type="term" value="P:mRNA splicing, via spliceosome"/>
    <property type="evidence" value="ECO:0007669"/>
    <property type="project" value="InterPro"/>
</dbReference>
<feature type="coiled-coil region" evidence="2">
    <location>
        <begin position="191"/>
        <end position="218"/>
    </location>
</feature>
<keyword evidence="2" id="KW-0175">Coiled coil</keyword>
<dbReference type="Proteomes" id="UP001233999">
    <property type="component" value="Unassembled WGS sequence"/>
</dbReference>
<dbReference type="GO" id="GO:0005684">
    <property type="term" value="C:U2-type spliceosomal complex"/>
    <property type="evidence" value="ECO:0007669"/>
    <property type="project" value="TreeGrafter"/>
</dbReference>
<gene>
    <name evidence="3" type="ORF">L9F63_000294</name>
</gene>
<evidence type="ECO:0000313" key="3">
    <source>
        <dbReference type="EMBL" id="KAJ9601551.1"/>
    </source>
</evidence>